<dbReference type="Proteomes" id="UP000307790">
    <property type="component" value="Unassembled WGS sequence"/>
</dbReference>
<feature type="signal peptide" evidence="1">
    <location>
        <begin position="1"/>
        <end position="28"/>
    </location>
</feature>
<sequence length="308" mass="34061">MTNRHVKSINALLVLLSSVMLLNGCSGANESNETVAEQSTAVAEPKVMAYARFVPERNDDFAWENDKVAFRVYGPAAPLKGHSSGVDAWLKRVDYSIIDKWYKNHINGISYHIDHGEGYDPYHTGISRGVGGSAVWVNGTAYAPHSYKSYKILESGGDNVVFNLVYEWYTPLGIVKESKTISLPLGSQLYTVNSEFTLNDKPASLPIVIGVATHDEKAEAFFNEETGRISTWEDFDGQGLGTGALVEPSLVKEIKHIASDVKDESHIWIFTQSNEQGKLSYQAGFAWQAAGDISTNDQWQEYLDNISK</sequence>
<proteinExistence type="predicted"/>
<accession>A0A5R9IQN5</accession>
<dbReference type="RefSeq" id="WP_138318195.1">
    <property type="nucleotide sequence ID" value="NZ_VCBC01000002.1"/>
</dbReference>
<organism evidence="2 3">
    <name type="scientific">Thalassotalea litorea</name>
    <dbReference type="NCBI Taxonomy" id="2020715"/>
    <lineage>
        <taxon>Bacteria</taxon>
        <taxon>Pseudomonadati</taxon>
        <taxon>Pseudomonadota</taxon>
        <taxon>Gammaproteobacteria</taxon>
        <taxon>Alteromonadales</taxon>
        <taxon>Colwelliaceae</taxon>
        <taxon>Thalassotalea</taxon>
    </lineage>
</organism>
<evidence type="ECO:0000313" key="2">
    <source>
        <dbReference type="EMBL" id="TLU67592.1"/>
    </source>
</evidence>
<evidence type="ECO:0000256" key="1">
    <source>
        <dbReference type="SAM" id="SignalP"/>
    </source>
</evidence>
<evidence type="ECO:0000313" key="3">
    <source>
        <dbReference type="Proteomes" id="UP000307790"/>
    </source>
</evidence>
<feature type="chain" id="PRO_5024424780" evidence="1">
    <location>
        <begin position="29"/>
        <end position="308"/>
    </location>
</feature>
<gene>
    <name evidence="2" type="ORF">FE810_01190</name>
</gene>
<keyword evidence="1" id="KW-0732">Signal</keyword>
<reference evidence="2 3" key="1">
    <citation type="submission" date="2019-05" db="EMBL/GenBank/DDBJ databases">
        <title>Genome sequences of Thalassotalea litorea 1K03283.</title>
        <authorList>
            <person name="Zhang D."/>
        </authorList>
    </citation>
    <scope>NUCLEOTIDE SEQUENCE [LARGE SCALE GENOMIC DNA]</scope>
    <source>
        <strain evidence="2 3">MCCC 1K03283</strain>
    </source>
</reference>
<dbReference type="OrthoDB" id="9800230at2"/>
<keyword evidence="3" id="KW-1185">Reference proteome</keyword>
<dbReference type="InterPro" id="IPR032342">
    <property type="entry name" value="DUF4861"/>
</dbReference>
<dbReference type="AlphaFoldDB" id="A0A5R9IQN5"/>
<dbReference type="Pfam" id="PF16153">
    <property type="entry name" value="DUF4861"/>
    <property type="match status" value="1"/>
</dbReference>
<comment type="caution">
    <text evidence="2">The sequence shown here is derived from an EMBL/GenBank/DDBJ whole genome shotgun (WGS) entry which is preliminary data.</text>
</comment>
<protein>
    <submittedName>
        <fullName evidence="2">DUF4861 domain-containing protein</fullName>
    </submittedName>
</protein>
<name>A0A5R9IQN5_9GAMM</name>
<dbReference type="EMBL" id="VCBC01000002">
    <property type="protein sequence ID" value="TLU67592.1"/>
    <property type="molecule type" value="Genomic_DNA"/>
</dbReference>